<gene>
    <name evidence="1" type="ORF">EAE97_003720</name>
</gene>
<evidence type="ECO:0000313" key="1">
    <source>
        <dbReference type="EMBL" id="KAF7948309.1"/>
    </source>
</evidence>
<proteinExistence type="predicted"/>
<comment type="caution">
    <text evidence="1">The sequence shown here is derived from an EMBL/GenBank/DDBJ whole genome shotgun (WGS) entry which is preliminary data.</text>
</comment>
<evidence type="ECO:0000313" key="2">
    <source>
        <dbReference type="Proteomes" id="UP000710849"/>
    </source>
</evidence>
<reference evidence="1 2" key="1">
    <citation type="journal article" date="2020" name="Genome Biol. Evol.">
        <title>Comparative genomics of Sclerotiniaceae.</title>
        <authorList>
            <person name="Valero Jimenez C.A."/>
            <person name="Steentjes M."/>
            <person name="Scholten O.E."/>
            <person name="Van Kan J.A.L."/>
        </authorList>
    </citation>
    <scope>NUCLEOTIDE SEQUENCE [LARGE SCALE GENOMIC DNA]</scope>
    <source>
        <strain evidence="1 2">MUCL 94</strain>
    </source>
</reference>
<protein>
    <submittedName>
        <fullName evidence="1">Uncharacterized protein</fullName>
    </submittedName>
</protein>
<dbReference type="GeneID" id="62147309"/>
<dbReference type="AlphaFoldDB" id="A0A9P5ITR3"/>
<sequence>MALFSAFLTGPGNLARGAVEFGPLPDELVKHVDDEKAGEHLKDLWKMIEEDEERTEGYEPFEQ</sequence>
<dbReference type="RefSeq" id="XP_038734841.1">
    <property type="nucleotide sequence ID" value="XM_038874232.1"/>
</dbReference>
<name>A0A9P5ITR3_9HELO</name>
<keyword evidence="2" id="KW-1185">Reference proteome</keyword>
<dbReference type="EMBL" id="RCSW01000006">
    <property type="protein sequence ID" value="KAF7948309.1"/>
    <property type="molecule type" value="Genomic_DNA"/>
</dbReference>
<dbReference type="Proteomes" id="UP000710849">
    <property type="component" value="Unassembled WGS sequence"/>
</dbReference>
<accession>A0A9P5ITR3</accession>
<organism evidence="1 2">
    <name type="scientific">Botrytis byssoidea</name>
    <dbReference type="NCBI Taxonomy" id="139641"/>
    <lineage>
        <taxon>Eukaryota</taxon>
        <taxon>Fungi</taxon>
        <taxon>Dikarya</taxon>
        <taxon>Ascomycota</taxon>
        <taxon>Pezizomycotina</taxon>
        <taxon>Leotiomycetes</taxon>
        <taxon>Helotiales</taxon>
        <taxon>Sclerotiniaceae</taxon>
        <taxon>Botrytis</taxon>
    </lineage>
</organism>